<keyword evidence="1" id="KW-0175">Coiled coil</keyword>
<feature type="signal peptide" evidence="3">
    <location>
        <begin position="1"/>
        <end position="23"/>
    </location>
</feature>
<dbReference type="Pfam" id="PF05791">
    <property type="entry name" value="Bacillus_HBL"/>
    <property type="match status" value="1"/>
</dbReference>
<dbReference type="Proteomes" id="UP000192743">
    <property type="component" value="Chromosome"/>
</dbReference>
<dbReference type="PANTHER" id="PTHR38443">
    <property type="match status" value="1"/>
</dbReference>
<dbReference type="PANTHER" id="PTHR38443:SF2">
    <property type="entry name" value="NON-HEMOLYTIC ENTEROTOXIN LYTIC COMPONENT L1"/>
    <property type="match status" value="1"/>
</dbReference>
<name>A0A9W3X8A8_BACTU</name>
<dbReference type="AlphaFoldDB" id="A0A9W3X8A8"/>
<keyword evidence="2" id="KW-1133">Transmembrane helix</keyword>
<dbReference type="CDD" id="cd22653">
    <property type="entry name" value="ClyA_HblB-like"/>
    <property type="match status" value="1"/>
</dbReference>
<keyword evidence="2" id="KW-0472">Membrane</keyword>
<dbReference type="InterPro" id="IPR052785">
    <property type="entry name" value="Enterotoxin_cmpnt"/>
</dbReference>
<organism evidence="4 5">
    <name type="scientific">Bacillus thuringiensis Bt18247</name>
    <dbReference type="NCBI Taxonomy" id="1423143"/>
    <lineage>
        <taxon>Bacteria</taxon>
        <taxon>Bacillati</taxon>
        <taxon>Bacillota</taxon>
        <taxon>Bacilli</taxon>
        <taxon>Bacillales</taxon>
        <taxon>Bacillaceae</taxon>
        <taxon>Bacillus</taxon>
        <taxon>Bacillus cereus group</taxon>
    </lineage>
</organism>
<dbReference type="RefSeq" id="WP_069355403.1">
    <property type="nucleotide sequence ID" value="NZ_CP015250.1"/>
</dbReference>
<feature type="chain" id="PRO_5040890689" evidence="3">
    <location>
        <begin position="24"/>
        <end position="370"/>
    </location>
</feature>
<evidence type="ECO:0000256" key="1">
    <source>
        <dbReference type="SAM" id="Coils"/>
    </source>
</evidence>
<evidence type="ECO:0000256" key="3">
    <source>
        <dbReference type="SAM" id="SignalP"/>
    </source>
</evidence>
<evidence type="ECO:0000313" key="4">
    <source>
        <dbReference type="EMBL" id="AOM10534.1"/>
    </source>
</evidence>
<dbReference type="EMBL" id="CP015250">
    <property type="protein sequence ID" value="AOM10534.1"/>
    <property type="molecule type" value="Genomic_DNA"/>
</dbReference>
<dbReference type="GO" id="GO:0016020">
    <property type="term" value="C:membrane"/>
    <property type="evidence" value="ECO:0007669"/>
    <property type="project" value="InterPro"/>
</dbReference>
<dbReference type="InterPro" id="IPR008414">
    <property type="entry name" value="HBL"/>
</dbReference>
<feature type="coiled-coil region" evidence="1">
    <location>
        <begin position="259"/>
        <end position="286"/>
    </location>
</feature>
<reference evidence="4 5" key="1">
    <citation type="submission" date="2016-02" db="EMBL/GenBank/DDBJ databases">
        <title>Comparative analysis of three nematocidal Bacillus thuringiensis strains.</title>
        <authorList>
            <person name="Hollensteiner J."/>
            <person name="Kloesener M."/>
            <person name="Bunk B."/>
            <person name="Sproeer C."/>
            <person name="Rosenstiel P."/>
            <person name="Schulte-Iserlohe R."/>
            <person name="Schulenburg H."/>
            <person name="Liesegang H."/>
        </authorList>
    </citation>
    <scope>NUCLEOTIDE SEQUENCE [LARGE SCALE GENOMIC DNA]</scope>
    <source>
        <strain evidence="4 5">Bt18247</strain>
    </source>
</reference>
<protein>
    <submittedName>
        <fullName evidence="4">Hemolysin BL-binding component HblA</fullName>
    </submittedName>
</protein>
<sequence length="370" mass="41270">MQKSFYKKCLLAVMIAGVATSNAFPLHPFAAEQNVKVLQENVKNYSLGPAGFQDVMAQTTSSIFAMDSYAKLIQNQQETDLSKISSINSEFKGNMIQHQRDAKVNAAYWLNNMKPQIMKTDQNIINYNNTFQSLLTCHYNTFQSYYNDMLIAIDQKDSGKLKADLEKLYADIVKNQNEVDVLLGNLKTFRDRMAKDTNSFKEDTNQLTAILASTNAGIPALEQQINTYNDSIKKSNDMVITGGVLCVALITCLAGGPMIAVAKKDIANAEREIANLKDRISGAQAEVLILTDVKNKTTNMTETIDAAITALQNISNQWYTVGAKYNNLLQNVKGISPEEFTFIKEDLHTAKDSWKDVKDYTEKLHEGVAK</sequence>
<keyword evidence="3" id="KW-0732">Signal</keyword>
<dbReference type="SUPFAM" id="SSF58100">
    <property type="entry name" value="Bacterial hemolysins"/>
    <property type="match status" value="1"/>
</dbReference>
<evidence type="ECO:0000313" key="5">
    <source>
        <dbReference type="Proteomes" id="UP000192743"/>
    </source>
</evidence>
<dbReference type="Gene3D" id="1.20.1170.10">
    <property type="match status" value="1"/>
</dbReference>
<evidence type="ECO:0000256" key="2">
    <source>
        <dbReference type="SAM" id="Phobius"/>
    </source>
</evidence>
<accession>A0A9W3X8A8</accession>
<keyword evidence="2" id="KW-0812">Transmembrane</keyword>
<feature type="transmembrane region" description="Helical" evidence="2">
    <location>
        <begin position="238"/>
        <end position="261"/>
    </location>
</feature>
<proteinExistence type="predicted"/>
<gene>
    <name evidence="4" type="primary">hblA2</name>
    <name evidence="4" type="ORF">BTI247_21390</name>
</gene>